<evidence type="ECO:0000313" key="3">
    <source>
        <dbReference type="Proteomes" id="UP000604046"/>
    </source>
</evidence>
<dbReference type="Proteomes" id="UP000604046">
    <property type="component" value="Unassembled WGS sequence"/>
</dbReference>
<organism evidence="2 3">
    <name type="scientific">Symbiodinium natans</name>
    <dbReference type="NCBI Taxonomy" id="878477"/>
    <lineage>
        <taxon>Eukaryota</taxon>
        <taxon>Sar</taxon>
        <taxon>Alveolata</taxon>
        <taxon>Dinophyceae</taxon>
        <taxon>Suessiales</taxon>
        <taxon>Symbiodiniaceae</taxon>
        <taxon>Symbiodinium</taxon>
    </lineage>
</organism>
<reference evidence="2" key="1">
    <citation type="submission" date="2021-02" db="EMBL/GenBank/DDBJ databases">
        <authorList>
            <person name="Dougan E. K."/>
            <person name="Rhodes N."/>
            <person name="Thang M."/>
            <person name="Chan C."/>
        </authorList>
    </citation>
    <scope>NUCLEOTIDE SEQUENCE</scope>
</reference>
<dbReference type="EMBL" id="CAJNDS010000735">
    <property type="protein sequence ID" value="CAE7230968.1"/>
    <property type="molecule type" value="Genomic_DNA"/>
</dbReference>
<dbReference type="OrthoDB" id="409999at2759"/>
<keyword evidence="3" id="KW-1185">Reference proteome</keyword>
<accession>A0A812KVK6</accession>
<comment type="caution">
    <text evidence="2">The sequence shown here is derived from an EMBL/GenBank/DDBJ whole genome shotgun (WGS) entry which is preliminary data.</text>
</comment>
<feature type="transmembrane region" description="Helical" evidence="1">
    <location>
        <begin position="26"/>
        <end position="45"/>
    </location>
</feature>
<name>A0A812KVK6_9DINO</name>
<dbReference type="SUPFAM" id="SSF81321">
    <property type="entry name" value="Family A G protein-coupled receptor-like"/>
    <property type="match status" value="1"/>
</dbReference>
<feature type="transmembrane region" description="Helical" evidence="1">
    <location>
        <begin position="127"/>
        <end position="144"/>
    </location>
</feature>
<proteinExistence type="predicted"/>
<dbReference type="AlphaFoldDB" id="A0A812KVK6"/>
<evidence type="ECO:0000256" key="1">
    <source>
        <dbReference type="SAM" id="Phobius"/>
    </source>
</evidence>
<keyword evidence="1" id="KW-1133">Transmembrane helix</keyword>
<keyword evidence="1" id="KW-0472">Membrane</keyword>
<feature type="transmembrane region" description="Helical" evidence="1">
    <location>
        <begin position="57"/>
        <end position="77"/>
    </location>
</feature>
<keyword evidence="1" id="KW-0812">Transmembrane</keyword>
<evidence type="ECO:0000313" key="2">
    <source>
        <dbReference type="EMBL" id="CAE7230968.1"/>
    </source>
</evidence>
<sequence>MLSRGYGLPFQNHRGSDYRPLYVTRYLGWTYAVPTTLFMNLYPVMDKHPALDVLVRTLPQLAASAAYCWACGLGCIVRDADVGWSLVGLGVVAYVAVIADEVVYVCEHIRTTSQPWIKGASIIIKEIMFVAYLAVYLLGSWGIVSSYACQLFYGIADVSHLVVLSALLFVYWTLDDPKLTSADHRD</sequence>
<dbReference type="Gene3D" id="1.20.1070.10">
    <property type="entry name" value="Rhodopsin 7-helix transmembrane proteins"/>
    <property type="match status" value="1"/>
</dbReference>
<gene>
    <name evidence="2" type="ORF">SNAT2548_LOCUS9426</name>
</gene>
<feature type="transmembrane region" description="Helical" evidence="1">
    <location>
        <begin position="83"/>
        <end position="106"/>
    </location>
</feature>
<protein>
    <submittedName>
        <fullName evidence="2">Uncharacterized protein</fullName>
    </submittedName>
</protein>
<feature type="transmembrane region" description="Helical" evidence="1">
    <location>
        <begin position="150"/>
        <end position="174"/>
    </location>
</feature>